<feature type="region of interest" description="Disordered" evidence="7">
    <location>
        <begin position="283"/>
        <end position="328"/>
    </location>
</feature>
<keyword evidence="4 8" id="KW-0812">Transmembrane</keyword>
<dbReference type="InterPro" id="IPR011014">
    <property type="entry name" value="MscS_channel_TM-2"/>
</dbReference>
<evidence type="ECO:0000256" key="6">
    <source>
        <dbReference type="ARBA" id="ARBA00023136"/>
    </source>
</evidence>
<protein>
    <submittedName>
        <fullName evidence="11">Mechanosensitive ion channel</fullName>
    </submittedName>
</protein>
<dbReference type="EMBL" id="DVHL01000023">
    <property type="protein sequence ID" value="HIR65792.1"/>
    <property type="molecule type" value="Genomic_DNA"/>
</dbReference>
<evidence type="ECO:0000259" key="10">
    <source>
        <dbReference type="Pfam" id="PF21082"/>
    </source>
</evidence>
<dbReference type="InterPro" id="IPR010920">
    <property type="entry name" value="LSM_dom_sf"/>
</dbReference>
<dbReference type="GO" id="GO:0008381">
    <property type="term" value="F:mechanosensitive monoatomic ion channel activity"/>
    <property type="evidence" value="ECO:0007669"/>
    <property type="project" value="InterPro"/>
</dbReference>
<dbReference type="Gene3D" id="1.10.287.1260">
    <property type="match status" value="1"/>
</dbReference>
<evidence type="ECO:0000256" key="3">
    <source>
        <dbReference type="ARBA" id="ARBA00022475"/>
    </source>
</evidence>
<dbReference type="GO" id="GO:0005886">
    <property type="term" value="C:plasma membrane"/>
    <property type="evidence" value="ECO:0007669"/>
    <property type="project" value="UniProtKB-SubCell"/>
</dbReference>
<accession>A0A9D1E472</accession>
<dbReference type="PANTHER" id="PTHR30221">
    <property type="entry name" value="SMALL-CONDUCTANCE MECHANOSENSITIVE CHANNEL"/>
    <property type="match status" value="1"/>
</dbReference>
<feature type="domain" description="Mechanosensitive ion channel MscS" evidence="9">
    <location>
        <begin position="105"/>
        <end position="168"/>
    </location>
</feature>
<feature type="compositionally biased region" description="Basic residues" evidence="7">
    <location>
        <begin position="304"/>
        <end position="319"/>
    </location>
</feature>
<evidence type="ECO:0000256" key="4">
    <source>
        <dbReference type="ARBA" id="ARBA00022692"/>
    </source>
</evidence>
<gene>
    <name evidence="11" type="ORF">IAC95_02775</name>
</gene>
<dbReference type="InterPro" id="IPR045275">
    <property type="entry name" value="MscS_archaea/bacteria_type"/>
</dbReference>
<evidence type="ECO:0000313" key="12">
    <source>
        <dbReference type="Proteomes" id="UP000824200"/>
    </source>
</evidence>
<dbReference type="Pfam" id="PF00924">
    <property type="entry name" value="MS_channel_2nd"/>
    <property type="match status" value="1"/>
</dbReference>
<keyword evidence="5 8" id="KW-1133">Transmembrane helix</keyword>
<dbReference type="Gene3D" id="3.30.70.100">
    <property type="match status" value="1"/>
</dbReference>
<reference evidence="11" key="2">
    <citation type="journal article" date="2021" name="PeerJ">
        <title>Extensive microbial diversity within the chicken gut microbiome revealed by metagenomics and culture.</title>
        <authorList>
            <person name="Gilroy R."/>
            <person name="Ravi A."/>
            <person name="Getino M."/>
            <person name="Pursley I."/>
            <person name="Horton D.L."/>
            <person name="Alikhan N.F."/>
            <person name="Baker D."/>
            <person name="Gharbi K."/>
            <person name="Hall N."/>
            <person name="Watson M."/>
            <person name="Adriaenssens E.M."/>
            <person name="Foster-Nyarko E."/>
            <person name="Jarju S."/>
            <person name="Secka A."/>
            <person name="Antonio M."/>
            <person name="Oren A."/>
            <person name="Chaudhuri R.R."/>
            <person name="La Ragione R."/>
            <person name="Hildebrand F."/>
            <person name="Pallen M.J."/>
        </authorList>
    </citation>
    <scope>NUCLEOTIDE SEQUENCE</scope>
    <source>
        <strain evidence="11">CHK121-14286</strain>
    </source>
</reference>
<dbReference type="InterPro" id="IPR011066">
    <property type="entry name" value="MscS_channel_C_sf"/>
</dbReference>
<comment type="subcellular location">
    <subcellularLocation>
        <location evidence="1">Cell membrane</location>
        <topology evidence="1">Multi-pass membrane protein</topology>
    </subcellularLocation>
</comment>
<dbReference type="AlphaFoldDB" id="A0A9D1E472"/>
<proteinExistence type="inferred from homology"/>
<dbReference type="PANTHER" id="PTHR30221:SF8">
    <property type="entry name" value="SMALL-CONDUCTANCE MECHANOSENSITIVE CHANNEL"/>
    <property type="match status" value="1"/>
</dbReference>
<dbReference type="SUPFAM" id="SSF50182">
    <property type="entry name" value="Sm-like ribonucleoproteins"/>
    <property type="match status" value="1"/>
</dbReference>
<evidence type="ECO:0000256" key="7">
    <source>
        <dbReference type="SAM" id="MobiDB-lite"/>
    </source>
</evidence>
<comment type="caution">
    <text evidence="11">The sequence shown here is derived from an EMBL/GenBank/DDBJ whole genome shotgun (WGS) entry which is preliminary data.</text>
</comment>
<dbReference type="Proteomes" id="UP000824200">
    <property type="component" value="Unassembled WGS sequence"/>
</dbReference>
<evidence type="ECO:0000259" key="9">
    <source>
        <dbReference type="Pfam" id="PF00924"/>
    </source>
</evidence>
<organism evidence="11 12">
    <name type="scientific">Candidatus Fimimonas gallinarum</name>
    <dbReference type="NCBI Taxonomy" id="2840821"/>
    <lineage>
        <taxon>Bacteria</taxon>
        <taxon>Pseudomonadati</taxon>
        <taxon>Myxococcota</taxon>
        <taxon>Myxococcia</taxon>
        <taxon>Myxococcales</taxon>
        <taxon>Cystobacterineae</taxon>
        <taxon>Myxococcaceae</taxon>
        <taxon>Myxococcaceae incertae sedis</taxon>
        <taxon>Candidatus Fimimonas</taxon>
    </lineage>
</organism>
<dbReference type="SUPFAM" id="SSF82689">
    <property type="entry name" value="Mechanosensitive channel protein MscS (YggB), C-terminal domain"/>
    <property type="match status" value="1"/>
</dbReference>
<name>A0A9D1E472_9BACT</name>
<keyword evidence="6 8" id="KW-0472">Membrane</keyword>
<dbReference type="SUPFAM" id="SSF82861">
    <property type="entry name" value="Mechanosensitive channel protein MscS (YggB), transmembrane region"/>
    <property type="match status" value="1"/>
</dbReference>
<dbReference type="Pfam" id="PF21082">
    <property type="entry name" value="MS_channel_3rd"/>
    <property type="match status" value="1"/>
</dbReference>
<evidence type="ECO:0000256" key="1">
    <source>
        <dbReference type="ARBA" id="ARBA00004651"/>
    </source>
</evidence>
<evidence type="ECO:0000256" key="2">
    <source>
        <dbReference type="ARBA" id="ARBA00008017"/>
    </source>
</evidence>
<dbReference type="InterPro" id="IPR049278">
    <property type="entry name" value="MS_channel_C"/>
</dbReference>
<feature type="domain" description="Mechanosensitive ion channel MscS C-terminal" evidence="10">
    <location>
        <begin position="176"/>
        <end position="259"/>
    </location>
</feature>
<dbReference type="Gene3D" id="2.30.30.60">
    <property type="match status" value="1"/>
</dbReference>
<dbReference type="InterPro" id="IPR023408">
    <property type="entry name" value="MscS_beta-dom_sf"/>
</dbReference>
<feature type="transmembrane region" description="Helical" evidence="8">
    <location>
        <begin position="54"/>
        <end position="78"/>
    </location>
</feature>
<evidence type="ECO:0000256" key="5">
    <source>
        <dbReference type="ARBA" id="ARBA00022989"/>
    </source>
</evidence>
<evidence type="ECO:0000256" key="8">
    <source>
        <dbReference type="SAM" id="Phobius"/>
    </source>
</evidence>
<comment type="similarity">
    <text evidence="2">Belongs to the MscS (TC 1.A.23) family.</text>
</comment>
<feature type="transmembrane region" description="Helical" evidence="8">
    <location>
        <begin position="20"/>
        <end position="42"/>
    </location>
</feature>
<evidence type="ECO:0000313" key="11">
    <source>
        <dbReference type="EMBL" id="HIR65792.1"/>
    </source>
</evidence>
<reference evidence="11" key="1">
    <citation type="submission" date="2020-10" db="EMBL/GenBank/DDBJ databases">
        <authorList>
            <person name="Gilroy R."/>
        </authorList>
    </citation>
    <scope>NUCLEOTIDE SEQUENCE</scope>
    <source>
        <strain evidence="11">CHK121-14286</strain>
    </source>
</reference>
<dbReference type="InterPro" id="IPR006685">
    <property type="entry name" value="MscS_channel_2nd"/>
</dbReference>
<keyword evidence="3" id="KW-1003">Cell membrane</keyword>
<sequence length="328" mass="37238">MDWNKLWNDITAFFTNNVWAIIGFFATLVLGLILIKIVYVAVKRIFARTKMEKIAQQFVLAIIKFLLYLVLILCLLSVAGVEISGIITAVSATLLAVGMALQNNIANLANGIIIVSGHMFKKGDYIIVEDREGSIVDINFLFVTLMTTDNKRITIPNSIIVNNAVVNSGANAQRRVDFTFSVAYESDVELVKKIVTDCMLSNGKVYDTQDKKPFCRLKTLGASSLDFFANCWCDTEDYWDVYYYVMETVYNEFKKHNISVPYNQLEVRQRTDTVDMPFVDGPLPQRVEKVRPQPQPSELEKLFHLNRHKKKKAEKKAKKNNGSEVGNK</sequence>